<dbReference type="Gene3D" id="3.60.20.40">
    <property type="match status" value="1"/>
</dbReference>
<dbReference type="PRINTS" id="PR01210">
    <property type="entry name" value="GGTRANSPTASE"/>
</dbReference>
<dbReference type="Proteomes" id="UP001180087">
    <property type="component" value="Chromosome"/>
</dbReference>
<dbReference type="InterPro" id="IPR029055">
    <property type="entry name" value="Ntn_hydrolases_N"/>
</dbReference>
<dbReference type="Gene3D" id="1.10.246.130">
    <property type="match status" value="1"/>
</dbReference>
<dbReference type="Pfam" id="PF01019">
    <property type="entry name" value="G_glu_transpept"/>
    <property type="match status" value="1"/>
</dbReference>
<protein>
    <recommendedName>
        <fullName evidence="4">Glutathione hydrolase proenzyme</fullName>
        <ecNumber evidence="4">2.3.2.2</ecNumber>
        <ecNumber evidence="4">3.4.19.13</ecNumber>
    </recommendedName>
    <component>
        <recommendedName>
            <fullName evidence="4">Glutathione hydrolase large chain</fullName>
        </recommendedName>
    </component>
    <component>
        <recommendedName>
            <fullName evidence="4">Glutathione hydrolase small chain</fullName>
        </recommendedName>
    </component>
</protein>
<dbReference type="InterPro" id="IPR052896">
    <property type="entry name" value="GGT-like_enzyme"/>
</dbReference>
<keyword evidence="4" id="KW-0378">Hydrolase</keyword>
<dbReference type="InterPro" id="IPR043138">
    <property type="entry name" value="GGT_lsub"/>
</dbReference>
<dbReference type="RefSeq" id="WP_348029386.1">
    <property type="nucleotide sequence ID" value="NZ_CP129113.1"/>
</dbReference>
<accession>A0ABY9KY89</accession>
<gene>
    <name evidence="5" type="primary">ggt</name>
    <name evidence="5" type="ORF">QR721_05145</name>
</gene>
<dbReference type="EC" id="2.3.2.2" evidence="4"/>
<keyword evidence="4" id="KW-0865">Zymogen</keyword>
<proteinExistence type="inferred from homology"/>
<comment type="catalytic activity">
    <reaction evidence="3 4">
        <text>an N-terminal (5-L-glutamyl)-[peptide] + an alpha-amino acid = 5-L-glutamyl amino acid + an N-terminal L-alpha-aminoacyl-[peptide]</text>
        <dbReference type="Rhea" id="RHEA:23904"/>
        <dbReference type="Rhea" id="RHEA-COMP:9780"/>
        <dbReference type="Rhea" id="RHEA-COMP:9795"/>
        <dbReference type="ChEBI" id="CHEBI:77644"/>
        <dbReference type="ChEBI" id="CHEBI:78597"/>
        <dbReference type="ChEBI" id="CHEBI:78599"/>
        <dbReference type="ChEBI" id="CHEBI:78608"/>
        <dbReference type="EC" id="2.3.2.2"/>
    </reaction>
</comment>
<organism evidence="5 6">
    <name type="scientific">Aciduricibacillus chroicocephali</name>
    <dbReference type="NCBI Taxonomy" id="3054939"/>
    <lineage>
        <taxon>Bacteria</taxon>
        <taxon>Bacillati</taxon>
        <taxon>Bacillota</taxon>
        <taxon>Bacilli</taxon>
        <taxon>Bacillales</taxon>
        <taxon>Bacillaceae</taxon>
        <taxon>Aciduricibacillus</taxon>
    </lineage>
</organism>
<dbReference type="EC" id="3.4.19.13" evidence="4"/>
<evidence type="ECO:0000256" key="4">
    <source>
        <dbReference type="RuleBase" id="RU368036"/>
    </source>
</evidence>
<dbReference type="InterPro" id="IPR000101">
    <property type="entry name" value="GGT_peptidase"/>
</dbReference>
<keyword evidence="4 5" id="KW-0808">Transferase</keyword>
<evidence type="ECO:0000313" key="5">
    <source>
        <dbReference type="EMBL" id="WLV25594.1"/>
    </source>
</evidence>
<comment type="catalytic activity">
    <reaction evidence="2 4">
        <text>glutathione + H2O = L-cysteinylglycine + L-glutamate</text>
        <dbReference type="Rhea" id="RHEA:28807"/>
        <dbReference type="ChEBI" id="CHEBI:15377"/>
        <dbReference type="ChEBI" id="CHEBI:29985"/>
        <dbReference type="ChEBI" id="CHEBI:57925"/>
        <dbReference type="ChEBI" id="CHEBI:61694"/>
        <dbReference type="EC" id="3.4.19.13"/>
    </reaction>
</comment>
<dbReference type="PANTHER" id="PTHR43881">
    <property type="entry name" value="GAMMA-GLUTAMYLTRANSPEPTIDASE (AFU_ORTHOLOGUE AFUA_4G13580)"/>
    <property type="match status" value="1"/>
</dbReference>
<evidence type="ECO:0000256" key="3">
    <source>
        <dbReference type="ARBA" id="ARBA00047417"/>
    </source>
</evidence>
<keyword evidence="4 5" id="KW-0012">Acyltransferase</keyword>
<sequence>MKRGTEYGYLRTGRPVAKGMHGAIASPHYLATQAGKNILMDGGHAVEAAIACNVTLCVVYPHMAGLGGDLFALVWDKNEQEVKAIDGSGRSGVYVTKQAYADRGLDEIPSRGPLAANTVPGTVDAWWKLHQRYGRLKWEQLFATAINYAKKGFPVSGKFSRYIESKQEVLEENANCAKVFLKDSVPLQDSDVLVQPDLAWSLEQIAKNGRDAFYEGEIADKIVASMEKHGGLLTKEDLEKHSSTWEEPISTTYRGYEVYEVKPNTQGIAALMMLNMIEQYDLTEIGDGTPDYFHLMAEAAKLNYHYRDKWIASPLYKDIPYNELLSKDFSKKIASHYSWEEAFDTDNLEKLPTIATNKDTTFTCVTDEAGNSISLIQSIYHEFGSAFMPDGCGFLLENRGASFSLDDEHPNTLRPDTRPFHTLIPGMVMKNEKPYMLLGTMGGEGQPQTQCAMITRVIDFGYNIQQAIEAPRWLYGRMWGSESRTLKLENRISDPIIAMLGQRGHDIDRVSDYSQTMGHAQGIVINQETGVYSAGADPRGDGLALSW</sequence>
<comment type="pathway">
    <text evidence="4">Sulfur metabolism; glutathione metabolism.</text>
</comment>
<comment type="catalytic activity">
    <reaction evidence="1 4">
        <text>an S-substituted glutathione + H2O = an S-substituted L-cysteinylglycine + L-glutamate</text>
        <dbReference type="Rhea" id="RHEA:59468"/>
        <dbReference type="ChEBI" id="CHEBI:15377"/>
        <dbReference type="ChEBI" id="CHEBI:29985"/>
        <dbReference type="ChEBI" id="CHEBI:90779"/>
        <dbReference type="ChEBI" id="CHEBI:143103"/>
        <dbReference type="EC" id="3.4.19.13"/>
    </reaction>
</comment>
<dbReference type="EMBL" id="CP129113">
    <property type="protein sequence ID" value="WLV25594.1"/>
    <property type="molecule type" value="Genomic_DNA"/>
</dbReference>
<keyword evidence="4" id="KW-0317">Glutathione biosynthesis</keyword>
<dbReference type="SUPFAM" id="SSF56235">
    <property type="entry name" value="N-terminal nucleophile aminohydrolases (Ntn hydrolases)"/>
    <property type="match status" value="1"/>
</dbReference>
<dbReference type="InterPro" id="IPR043137">
    <property type="entry name" value="GGT_ssub_C"/>
</dbReference>
<comment type="subunit">
    <text evidence="4">This enzyme consists of two polypeptide chains, which are synthesized in precursor form from a single polypeptide.</text>
</comment>
<dbReference type="PANTHER" id="PTHR43881:SF1">
    <property type="entry name" value="GAMMA-GLUTAMYLTRANSPEPTIDASE (AFU_ORTHOLOGUE AFUA_4G13580)"/>
    <property type="match status" value="1"/>
</dbReference>
<reference evidence="5" key="1">
    <citation type="submission" date="2023-06" db="EMBL/GenBank/DDBJ databases">
        <title>A Treasure from Seagulls: Isolation and Description of Aciduricobacillus qingdaonensis gen. nov., sp. nov., a Rare Obligately Uric Acid-utilizing Member in the Family Bacillaceae.</title>
        <authorList>
            <person name="Liu W."/>
            <person name="Wang B."/>
        </authorList>
    </citation>
    <scope>NUCLEOTIDE SEQUENCE</scope>
    <source>
        <strain evidence="5">44XB</strain>
    </source>
</reference>
<evidence type="ECO:0000256" key="1">
    <source>
        <dbReference type="ARBA" id="ARBA00001049"/>
    </source>
</evidence>
<dbReference type="NCBIfam" id="TIGR00066">
    <property type="entry name" value="g_glut_trans"/>
    <property type="match status" value="1"/>
</dbReference>
<dbReference type="GO" id="GO:0103068">
    <property type="term" value="F:leukotriene C4 gamma-glutamyl transferase activity"/>
    <property type="evidence" value="ECO:0007669"/>
    <property type="project" value="UniProtKB-EC"/>
</dbReference>
<evidence type="ECO:0000313" key="6">
    <source>
        <dbReference type="Proteomes" id="UP001180087"/>
    </source>
</evidence>
<comment type="similarity">
    <text evidence="4">Belongs to the gamma-glutamyltransferase family.</text>
</comment>
<keyword evidence="6" id="KW-1185">Reference proteome</keyword>
<comment type="PTM">
    <text evidence="4">Cleaved by autocatalysis into a large and a small subunit.</text>
</comment>
<evidence type="ECO:0000256" key="2">
    <source>
        <dbReference type="ARBA" id="ARBA00001089"/>
    </source>
</evidence>
<name>A0ABY9KY89_9BACI</name>